<dbReference type="EMBL" id="AE016818">
    <property type="protein sequence ID" value="AAS52825.1"/>
    <property type="molecule type" value="Genomic_DNA"/>
</dbReference>
<dbReference type="PANTHER" id="PTHR33303:SF2">
    <property type="entry name" value="COA-BINDING DOMAIN-CONTAINING PROTEIN"/>
    <property type="match status" value="1"/>
</dbReference>
<reference evidence="3" key="2">
    <citation type="journal article" date="2013" name="G3 (Bethesda)">
        <title>Genomes of Ashbya fungi isolated from insects reveal four mating-type loci, numerous translocations, lack of transposons, and distinct gene duplications.</title>
        <authorList>
            <person name="Dietrich F.S."/>
            <person name="Voegeli S."/>
            <person name="Kuo S."/>
            <person name="Philippsen P."/>
        </authorList>
    </citation>
    <scope>GENOME REANNOTATION</scope>
    <source>
        <strain evidence="3">ATCC 10895 / CBS 109.51 / FGSC 9923 / NRRL Y-1056</strain>
    </source>
</reference>
<dbReference type="SUPFAM" id="SSF51735">
    <property type="entry name" value="NAD(P)-binding Rossmann-fold domains"/>
    <property type="match status" value="1"/>
</dbReference>
<dbReference type="STRING" id="284811.Q756V9"/>
<dbReference type="OMA" id="ISVCFVT"/>
<feature type="domain" description="CoA-binding" evidence="1">
    <location>
        <begin position="16"/>
        <end position="147"/>
    </location>
</feature>
<dbReference type="InterPro" id="IPR036291">
    <property type="entry name" value="NAD(P)-bd_dom_sf"/>
</dbReference>
<reference evidence="2 3" key="1">
    <citation type="journal article" date="2004" name="Science">
        <title>The Ashbya gossypii genome as a tool for mapping the ancient Saccharomyces cerevisiae genome.</title>
        <authorList>
            <person name="Dietrich F.S."/>
            <person name="Voegeli S."/>
            <person name="Brachat S."/>
            <person name="Lerch A."/>
            <person name="Gates K."/>
            <person name="Steiner S."/>
            <person name="Mohr C."/>
            <person name="Pohlmann R."/>
            <person name="Luedi P."/>
            <person name="Choi S."/>
            <person name="Wing R.A."/>
            <person name="Flavier A."/>
            <person name="Gaffney T.D."/>
            <person name="Philippsen P."/>
        </authorList>
    </citation>
    <scope>NUCLEOTIDE SEQUENCE [LARGE SCALE GENOMIC DNA]</scope>
    <source>
        <strain evidence="3">ATCC 10895 / CBS 109.51 / FGSC 9923 / NRRL Y-1056</strain>
    </source>
</reference>
<dbReference type="AlphaFoldDB" id="Q756V9"/>
<dbReference type="RefSeq" id="NP_985001.1">
    <property type="nucleotide sequence ID" value="NM_210355.1"/>
</dbReference>
<dbReference type="InParanoid" id="Q756V9"/>
<dbReference type="HOGENOM" id="CLU_112567_1_1_1"/>
<evidence type="ECO:0000313" key="2">
    <source>
        <dbReference type="EMBL" id="AAS52825.1"/>
    </source>
</evidence>
<accession>Q756V9</accession>
<name>Q756V9_EREGS</name>
<protein>
    <submittedName>
        <fullName evidence="2">AER142Wp</fullName>
    </submittedName>
</protein>
<dbReference type="PANTHER" id="PTHR33303">
    <property type="entry name" value="CYTOPLASMIC PROTEIN-RELATED"/>
    <property type="match status" value="1"/>
</dbReference>
<dbReference type="GeneID" id="4621207"/>
<sequence length="158" mass="17523">MSQKALGEFFGPRTVYFVIGKVYQKGHFANRIVEWFVRRELPVVPVSPHGGAMTVASNAERTLQIQPDLRSAIDALAGSDYENVSVVFVTPPAVSLTLLSELRELRLPLRGVWFQPGAWDSKCTQYGETGLGLPANRVITDCVLVNGDMNYQRSQVKL</sequence>
<gene>
    <name evidence="2" type="ORF">AGOS_AER142W</name>
</gene>
<evidence type="ECO:0000313" key="3">
    <source>
        <dbReference type="Proteomes" id="UP000000591"/>
    </source>
</evidence>
<dbReference type="eggNOG" id="ENOG502S34F">
    <property type="taxonomic scope" value="Eukaryota"/>
</dbReference>
<evidence type="ECO:0000259" key="1">
    <source>
        <dbReference type="Pfam" id="PF13380"/>
    </source>
</evidence>
<dbReference type="Proteomes" id="UP000000591">
    <property type="component" value="Chromosome V"/>
</dbReference>
<dbReference type="GO" id="GO:0005737">
    <property type="term" value="C:cytoplasm"/>
    <property type="evidence" value="ECO:0000318"/>
    <property type="project" value="GO_Central"/>
</dbReference>
<dbReference type="OrthoDB" id="5138418at2759"/>
<dbReference type="InterPro" id="IPR003781">
    <property type="entry name" value="CoA-bd"/>
</dbReference>
<organism evidence="2 3">
    <name type="scientific">Eremothecium gossypii (strain ATCC 10895 / CBS 109.51 / FGSC 9923 / NRRL Y-1056)</name>
    <name type="common">Yeast</name>
    <name type="synonym">Ashbya gossypii</name>
    <dbReference type="NCBI Taxonomy" id="284811"/>
    <lineage>
        <taxon>Eukaryota</taxon>
        <taxon>Fungi</taxon>
        <taxon>Dikarya</taxon>
        <taxon>Ascomycota</taxon>
        <taxon>Saccharomycotina</taxon>
        <taxon>Saccharomycetes</taxon>
        <taxon>Saccharomycetales</taxon>
        <taxon>Saccharomycetaceae</taxon>
        <taxon>Eremothecium</taxon>
    </lineage>
</organism>
<proteinExistence type="predicted"/>
<keyword evidence="3" id="KW-1185">Reference proteome</keyword>
<dbReference type="Gene3D" id="3.40.50.720">
    <property type="entry name" value="NAD(P)-binding Rossmann-like Domain"/>
    <property type="match status" value="1"/>
</dbReference>
<dbReference type="Pfam" id="PF13380">
    <property type="entry name" value="CoA_binding_2"/>
    <property type="match status" value="1"/>
</dbReference>
<dbReference type="KEGG" id="ago:AGOS_AER142W"/>